<feature type="domain" description="Protein-glutamine gamma-glutamyltransferase-like C-terminal" evidence="2">
    <location>
        <begin position="122"/>
        <end position="191"/>
    </location>
</feature>
<sequence>MTPPEREEAQRRAAEELARAGYATESLPDRLWRGFQQWLGDLGEFTPGGGTVGPVIAALLLILVVVAAVWAMVWLSRRSARAHAPESGDLFGGRAMTAAEHRLAAESLAAEGRWAEAVQERLRAIARDLQDRALVDTMPGRTADELAAEAGRSLPAFADELAAAARAFDDVAYGGVPGTSDAYAMMRELDERLRVARPVAL</sequence>
<keyword evidence="4" id="KW-1185">Reference proteome</keyword>
<dbReference type="EMBL" id="JBHUFV010000015">
    <property type="protein sequence ID" value="MFD1931703.1"/>
    <property type="molecule type" value="Genomic_DNA"/>
</dbReference>
<organism evidence="3 4">
    <name type="scientific">Nonomuraea mangrovi</name>
    <dbReference type="NCBI Taxonomy" id="2316207"/>
    <lineage>
        <taxon>Bacteria</taxon>
        <taxon>Bacillati</taxon>
        <taxon>Actinomycetota</taxon>
        <taxon>Actinomycetes</taxon>
        <taxon>Streptosporangiales</taxon>
        <taxon>Streptosporangiaceae</taxon>
        <taxon>Nonomuraea</taxon>
    </lineage>
</organism>
<reference evidence="4" key="1">
    <citation type="journal article" date="2019" name="Int. J. Syst. Evol. Microbiol.">
        <title>The Global Catalogue of Microorganisms (GCM) 10K type strain sequencing project: providing services to taxonomists for standard genome sequencing and annotation.</title>
        <authorList>
            <consortium name="The Broad Institute Genomics Platform"/>
            <consortium name="The Broad Institute Genome Sequencing Center for Infectious Disease"/>
            <person name="Wu L."/>
            <person name="Ma J."/>
        </authorList>
    </citation>
    <scope>NUCLEOTIDE SEQUENCE [LARGE SCALE GENOMIC DNA]</scope>
    <source>
        <strain evidence="4">ICMP 6774ER</strain>
    </source>
</reference>
<evidence type="ECO:0000256" key="1">
    <source>
        <dbReference type="SAM" id="Phobius"/>
    </source>
</evidence>
<gene>
    <name evidence="3" type="ORF">ACFSKW_09450</name>
</gene>
<feature type="transmembrane region" description="Helical" evidence="1">
    <location>
        <begin position="55"/>
        <end position="75"/>
    </location>
</feature>
<dbReference type="Pfam" id="PF13559">
    <property type="entry name" value="DUF4129"/>
    <property type="match status" value="1"/>
</dbReference>
<evidence type="ECO:0000259" key="2">
    <source>
        <dbReference type="Pfam" id="PF13559"/>
    </source>
</evidence>
<comment type="caution">
    <text evidence="3">The sequence shown here is derived from an EMBL/GenBank/DDBJ whole genome shotgun (WGS) entry which is preliminary data.</text>
</comment>
<evidence type="ECO:0000313" key="4">
    <source>
        <dbReference type="Proteomes" id="UP001597368"/>
    </source>
</evidence>
<dbReference type="RefSeq" id="WP_379571263.1">
    <property type="nucleotide sequence ID" value="NZ_JBHUFV010000015.1"/>
</dbReference>
<keyword evidence="1" id="KW-1133">Transmembrane helix</keyword>
<proteinExistence type="predicted"/>
<dbReference type="InterPro" id="IPR025403">
    <property type="entry name" value="TgpA-like_C"/>
</dbReference>
<protein>
    <submittedName>
        <fullName evidence="3">DUF4129 domain-containing protein</fullName>
    </submittedName>
</protein>
<keyword evidence="1" id="KW-0812">Transmembrane</keyword>
<evidence type="ECO:0000313" key="3">
    <source>
        <dbReference type="EMBL" id="MFD1931703.1"/>
    </source>
</evidence>
<keyword evidence="1" id="KW-0472">Membrane</keyword>
<dbReference type="Proteomes" id="UP001597368">
    <property type="component" value="Unassembled WGS sequence"/>
</dbReference>
<name>A0ABW4SQI0_9ACTN</name>
<accession>A0ABW4SQI0</accession>